<dbReference type="OrthoDB" id="418495at2759"/>
<dbReference type="PANTHER" id="PTHR46679">
    <property type="match status" value="1"/>
</dbReference>
<dbReference type="Gene3D" id="3.40.30.10">
    <property type="entry name" value="Glutaredoxin"/>
    <property type="match status" value="1"/>
</dbReference>
<dbReference type="PANTHER" id="PTHR46679:SF1">
    <property type="entry name" value="GLUTAREDOXIN-2, MITOCHONDRIAL"/>
    <property type="match status" value="1"/>
</dbReference>
<dbReference type="PROSITE" id="PS51354">
    <property type="entry name" value="GLUTAREDOXIN_2"/>
    <property type="match status" value="1"/>
</dbReference>
<evidence type="ECO:0000256" key="2">
    <source>
        <dbReference type="ARBA" id="ARBA00022448"/>
    </source>
</evidence>
<keyword evidence="3" id="KW-0249">Electron transport</keyword>
<evidence type="ECO:0000256" key="4">
    <source>
        <dbReference type="ARBA" id="ARBA00023157"/>
    </source>
</evidence>
<accession>A0A7M5WWB2</accession>
<proteinExistence type="inferred from homology"/>
<dbReference type="EnsemblMetazoa" id="CLYHEMT014140.1">
    <property type="protein sequence ID" value="CLYHEMP014140.1"/>
    <property type="gene ID" value="CLYHEMG014140"/>
</dbReference>
<evidence type="ECO:0000259" key="6">
    <source>
        <dbReference type="Pfam" id="PF00462"/>
    </source>
</evidence>
<evidence type="ECO:0000313" key="7">
    <source>
        <dbReference type="EnsemblMetazoa" id="CLYHEMP014140.1"/>
    </source>
</evidence>
<dbReference type="InterPro" id="IPR002109">
    <property type="entry name" value="Glutaredoxin"/>
</dbReference>
<evidence type="ECO:0000256" key="3">
    <source>
        <dbReference type="ARBA" id="ARBA00022982"/>
    </source>
</evidence>
<evidence type="ECO:0000313" key="8">
    <source>
        <dbReference type="Proteomes" id="UP000594262"/>
    </source>
</evidence>
<protein>
    <recommendedName>
        <fullName evidence="6">Glutaredoxin domain-containing protein</fullName>
    </recommendedName>
</protein>
<dbReference type="Pfam" id="PF00462">
    <property type="entry name" value="Glutaredoxin"/>
    <property type="match status" value="1"/>
</dbReference>
<dbReference type="GO" id="GO:0005739">
    <property type="term" value="C:mitochondrion"/>
    <property type="evidence" value="ECO:0007669"/>
    <property type="project" value="TreeGrafter"/>
</dbReference>
<reference evidence="7" key="1">
    <citation type="submission" date="2021-01" db="UniProtKB">
        <authorList>
            <consortium name="EnsemblMetazoa"/>
        </authorList>
    </citation>
    <scope>IDENTIFICATION</scope>
</reference>
<keyword evidence="4" id="KW-1015">Disulfide bond</keyword>
<keyword evidence="2" id="KW-0813">Transport</keyword>
<dbReference type="GO" id="GO:0015035">
    <property type="term" value="F:protein-disulfide reductase activity"/>
    <property type="evidence" value="ECO:0007669"/>
    <property type="project" value="TreeGrafter"/>
</dbReference>
<dbReference type="InterPro" id="IPR014025">
    <property type="entry name" value="Glutaredoxin_subgr"/>
</dbReference>
<sequence length="116" mass="12711">MGNTLTNTSTSSTHIDEKINTNCIVVYSTTVCGFCTKAKRLMDEMGLQYSVVEIDRLSPSEGGVVSRSLTEKTNMRTVPQIFINGNLIGGYSELIALQRTGNLLRRVAECDVNCSK</sequence>
<organism evidence="7 8">
    <name type="scientific">Clytia hemisphaerica</name>
    <dbReference type="NCBI Taxonomy" id="252671"/>
    <lineage>
        <taxon>Eukaryota</taxon>
        <taxon>Metazoa</taxon>
        <taxon>Cnidaria</taxon>
        <taxon>Hydrozoa</taxon>
        <taxon>Hydroidolina</taxon>
        <taxon>Leptothecata</taxon>
        <taxon>Obeliida</taxon>
        <taxon>Clytiidae</taxon>
        <taxon>Clytia</taxon>
    </lineage>
</organism>
<feature type="domain" description="Glutaredoxin" evidence="6">
    <location>
        <begin position="24"/>
        <end position="88"/>
    </location>
</feature>
<keyword evidence="5" id="KW-0676">Redox-active center</keyword>
<keyword evidence="8" id="KW-1185">Reference proteome</keyword>
<dbReference type="Proteomes" id="UP000594262">
    <property type="component" value="Unplaced"/>
</dbReference>
<comment type="similarity">
    <text evidence="1">Belongs to the glutaredoxin family.</text>
</comment>
<evidence type="ECO:0000256" key="1">
    <source>
        <dbReference type="ARBA" id="ARBA00007787"/>
    </source>
</evidence>
<evidence type="ECO:0000256" key="5">
    <source>
        <dbReference type="ARBA" id="ARBA00023284"/>
    </source>
</evidence>
<dbReference type="SUPFAM" id="SSF52833">
    <property type="entry name" value="Thioredoxin-like"/>
    <property type="match status" value="1"/>
</dbReference>
<dbReference type="PRINTS" id="PR00160">
    <property type="entry name" value="GLUTAREDOXIN"/>
</dbReference>
<name>A0A7M5WWB2_9CNID</name>
<dbReference type="InterPro" id="IPR036249">
    <property type="entry name" value="Thioredoxin-like_sf"/>
</dbReference>
<dbReference type="AlphaFoldDB" id="A0A7M5WWB2"/>